<dbReference type="HAMAP" id="MF_01183">
    <property type="entry name" value="Chaperone_SurA"/>
    <property type="match status" value="1"/>
</dbReference>
<evidence type="ECO:0000256" key="5">
    <source>
        <dbReference type="ARBA" id="ARBA00023186"/>
    </source>
</evidence>
<dbReference type="GO" id="GO:0042277">
    <property type="term" value="F:peptide binding"/>
    <property type="evidence" value="ECO:0007669"/>
    <property type="project" value="InterPro"/>
</dbReference>
<dbReference type="Pfam" id="PF00639">
    <property type="entry name" value="Rotamase"/>
    <property type="match status" value="2"/>
</dbReference>
<evidence type="ECO:0000256" key="1">
    <source>
        <dbReference type="ARBA" id="ARBA00022729"/>
    </source>
</evidence>
<dbReference type="GO" id="GO:0003755">
    <property type="term" value="F:peptidyl-prolyl cis-trans isomerase activity"/>
    <property type="evidence" value="ECO:0007669"/>
    <property type="project" value="UniProtKB-UniRule"/>
</dbReference>
<gene>
    <name evidence="7" type="primary">surA</name>
    <name evidence="9" type="ORF">QS748_04960</name>
</gene>
<protein>
    <recommendedName>
        <fullName evidence="7">Chaperone SurA</fullName>
    </recommendedName>
    <alternativeName>
        <fullName evidence="7">Peptidyl-prolyl cis-trans isomerase SurA</fullName>
        <shortName evidence="7">PPIase SurA</shortName>
        <ecNumber evidence="7">5.2.1.8</ecNumber>
    </alternativeName>
    <alternativeName>
        <fullName evidence="7">Rotamase SurA</fullName>
    </alternativeName>
</protein>
<dbReference type="PANTHER" id="PTHR47637:SF1">
    <property type="entry name" value="CHAPERONE SURA"/>
    <property type="match status" value="1"/>
</dbReference>
<keyword evidence="5 7" id="KW-0143">Chaperone</keyword>
<organism evidence="9 10">
    <name type="scientific">Candidatus Endonucleibacter bathymodioli</name>
    <dbReference type="NCBI Taxonomy" id="539814"/>
    <lineage>
        <taxon>Bacteria</taxon>
        <taxon>Pseudomonadati</taxon>
        <taxon>Pseudomonadota</taxon>
        <taxon>Gammaproteobacteria</taxon>
        <taxon>Oceanospirillales</taxon>
        <taxon>Endozoicomonadaceae</taxon>
        <taxon>Candidatus Endonucleibacter</taxon>
    </lineage>
</organism>
<evidence type="ECO:0000256" key="4">
    <source>
        <dbReference type="ARBA" id="ARBA00023110"/>
    </source>
</evidence>
<dbReference type="GO" id="GO:0050821">
    <property type="term" value="P:protein stabilization"/>
    <property type="evidence" value="ECO:0007669"/>
    <property type="project" value="InterPro"/>
</dbReference>
<dbReference type="PANTHER" id="PTHR47637">
    <property type="entry name" value="CHAPERONE SURA"/>
    <property type="match status" value="1"/>
</dbReference>
<evidence type="ECO:0000256" key="3">
    <source>
        <dbReference type="ARBA" id="ARBA00022764"/>
    </source>
</evidence>
<feature type="domain" description="PpiC" evidence="8">
    <location>
        <begin position="288"/>
        <end position="387"/>
    </location>
</feature>
<evidence type="ECO:0000256" key="6">
    <source>
        <dbReference type="ARBA" id="ARBA00023235"/>
    </source>
</evidence>
<dbReference type="EC" id="5.2.1.8" evidence="7"/>
<dbReference type="InterPro" id="IPR046357">
    <property type="entry name" value="PPIase_dom_sf"/>
</dbReference>
<evidence type="ECO:0000313" key="10">
    <source>
        <dbReference type="Proteomes" id="UP001178148"/>
    </source>
</evidence>
<dbReference type="AlphaFoldDB" id="A0AA90NQA5"/>
<keyword evidence="3 7" id="KW-0574">Periplasm</keyword>
<dbReference type="Gene3D" id="1.10.4030.10">
    <property type="entry name" value="Porin chaperone SurA, peptide-binding domain"/>
    <property type="match status" value="1"/>
</dbReference>
<reference evidence="9 10" key="1">
    <citation type="journal article" date="2023" name="bioRxiv">
        <title>An intranuclear bacterial parasite of deep-sea mussels expresses apoptosis inhibitors acquired from its host.</title>
        <authorList>
            <person name="Gonzalez Porras M.A."/>
            <person name="Assie A."/>
            <person name="Tietjen M."/>
            <person name="Violette M."/>
            <person name="Kleiner M."/>
            <person name="Gruber-Vodicka H."/>
            <person name="Dubilier N."/>
            <person name="Leisch N."/>
        </authorList>
    </citation>
    <scope>NUCLEOTIDE SEQUENCE [LARGE SCALE GENOMIC DNA]</scope>
    <source>
        <strain evidence="9">IAP13</strain>
    </source>
</reference>
<comment type="domain">
    <text evidence="7">The PPIase activity resides only in the second parvulin domain. The N-terminal region and the C-terminal tail are necessary and sufficient for the chaperone activity of SurA. The PPIase activity is dispensable for SurA to function as a chaperone. The N-terminal region and the C-terminal tail are also required for porin recognition.</text>
</comment>
<proteinExistence type="inferred from homology"/>
<dbReference type="Gene3D" id="3.10.50.40">
    <property type="match status" value="2"/>
</dbReference>
<comment type="subcellular location">
    <subcellularLocation>
        <location evidence="7">Periplasm</location>
    </subcellularLocation>
    <text evidence="7">Is capable of associating with the outer membrane.</text>
</comment>
<dbReference type="SUPFAM" id="SSF109998">
    <property type="entry name" value="Triger factor/SurA peptide-binding domain-like"/>
    <property type="match status" value="1"/>
</dbReference>
<comment type="function">
    <text evidence="7">Chaperone involved in the correct folding and assembly of outer membrane proteins. Recognizes specific patterns of aromatic residues and the orientation of their side chains, which are found more frequently in integral outer membrane proteins. May act in both early periplasmic and late outer membrane-associated steps of protein maturation.</text>
</comment>
<keyword evidence="6 7" id="KW-0413">Isomerase</keyword>
<keyword evidence="1 7" id="KW-0732">Signal</keyword>
<evidence type="ECO:0000313" key="9">
    <source>
        <dbReference type="EMBL" id="MDP0588559.1"/>
    </source>
</evidence>
<comment type="caution">
    <text evidence="9">The sequence shown here is derived from an EMBL/GenBank/DDBJ whole genome shotgun (WGS) entry which is preliminary data.</text>
</comment>
<dbReference type="PROSITE" id="PS50198">
    <property type="entry name" value="PPIC_PPIASE_2"/>
    <property type="match status" value="2"/>
</dbReference>
<dbReference type="SUPFAM" id="SSF54534">
    <property type="entry name" value="FKBP-like"/>
    <property type="match status" value="2"/>
</dbReference>
<dbReference type="InterPro" id="IPR000297">
    <property type="entry name" value="PPIase_PpiC"/>
</dbReference>
<dbReference type="InterPro" id="IPR015391">
    <property type="entry name" value="SurA_N"/>
</dbReference>
<dbReference type="InterPro" id="IPR023034">
    <property type="entry name" value="PPIase_SurA"/>
</dbReference>
<dbReference type="EMBL" id="JASXSV010000005">
    <property type="protein sequence ID" value="MDP0588559.1"/>
    <property type="molecule type" value="Genomic_DNA"/>
</dbReference>
<evidence type="ECO:0000256" key="2">
    <source>
        <dbReference type="ARBA" id="ARBA00022737"/>
    </source>
</evidence>
<dbReference type="GO" id="GO:0006457">
    <property type="term" value="P:protein folding"/>
    <property type="evidence" value="ECO:0007669"/>
    <property type="project" value="UniProtKB-UniRule"/>
</dbReference>
<dbReference type="InterPro" id="IPR050280">
    <property type="entry name" value="OMP_Chaperone_SurA"/>
</dbReference>
<comment type="catalytic activity">
    <reaction evidence="7">
        <text>[protein]-peptidylproline (omega=180) = [protein]-peptidylproline (omega=0)</text>
        <dbReference type="Rhea" id="RHEA:16237"/>
        <dbReference type="Rhea" id="RHEA-COMP:10747"/>
        <dbReference type="Rhea" id="RHEA-COMP:10748"/>
        <dbReference type="ChEBI" id="CHEBI:83833"/>
        <dbReference type="ChEBI" id="CHEBI:83834"/>
        <dbReference type="EC" id="5.2.1.8"/>
    </reaction>
</comment>
<dbReference type="GO" id="GO:0051082">
    <property type="term" value="F:unfolded protein binding"/>
    <property type="evidence" value="ECO:0007669"/>
    <property type="project" value="UniProtKB-UniRule"/>
</dbReference>
<dbReference type="Pfam" id="PF09312">
    <property type="entry name" value="SurA_N"/>
    <property type="match status" value="1"/>
</dbReference>
<keyword evidence="10" id="KW-1185">Reference proteome</keyword>
<dbReference type="Proteomes" id="UP001178148">
    <property type="component" value="Unassembled WGS sequence"/>
</dbReference>
<name>A0AA90NQA5_9GAMM</name>
<dbReference type="InterPro" id="IPR027304">
    <property type="entry name" value="Trigger_fact/SurA_dom_sf"/>
</dbReference>
<accession>A0AA90NQA5</accession>
<evidence type="ECO:0000259" key="8">
    <source>
        <dbReference type="PROSITE" id="PS50198"/>
    </source>
</evidence>
<dbReference type="GO" id="GO:0043165">
    <property type="term" value="P:Gram-negative-bacterium-type cell outer membrane assembly"/>
    <property type="evidence" value="ECO:0007669"/>
    <property type="project" value="InterPro"/>
</dbReference>
<dbReference type="GO" id="GO:0030288">
    <property type="term" value="C:outer membrane-bounded periplasmic space"/>
    <property type="evidence" value="ECO:0007669"/>
    <property type="project" value="InterPro"/>
</dbReference>
<keyword evidence="4 7" id="KW-0697">Rotamase</keyword>
<evidence type="ECO:0000256" key="7">
    <source>
        <dbReference type="HAMAP-Rule" id="MF_01183"/>
    </source>
</evidence>
<feature type="domain" description="PpiC" evidence="8">
    <location>
        <begin position="178"/>
        <end position="279"/>
    </location>
</feature>
<sequence length="432" mass="48960">MNGLKKLTLTATCLLTLIHASSESVSAKVIKLDHIAAIVDKDAVMASELKKRIEIIRRQLTARNITLPHESVLKEQVLEQLILENIQLQLGEKSGTRINDWALDEALSNIAKRNNLSVIGFQEKLEADGLSFNEAREEIRREMIINRVRQRFVAERIHISDQEIDNFLKSREGQSQTVTEYRLEHILISTPENASSEEIKAAKMQAESIKKKLEKGANFSEMAITHSKGQQALKGGDLGWRKENELPSLFSEKAAKMKKGEISAPFRNSGGFHIIKQLDVRGDQKHALEQVHIRHILVKPTSIRTDLEAKMKIKNLSTRIQKGESFGELAKAHSDDTGSSLNGGVIPWTATSSLPVEFKTVINTTNSNIVSEPFRTNDGWHILEVLDKRQSDLSDQVRRNRARELLGNRKFEEELSEWLRELRARTYVEIKL</sequence>
<keyword evidence="2 7" id="KW-0677">Repeat</keyword>